<keyword evidence="4" id="KW-0472">Membrane</keyword>
<dbReference type="InterPro" id="IPR002495">
    <property type="entry name" value="Glyco_trans_8"/>
</dbReference>
<keyword evidence="3" id="KW-0479">Metal-binding</keyword>
<dbReference type="PANTHER" id="PTHR13778">
    <property type="entry name" value="GLYCOSYLTRANSFERASE 8 DOMAIN-CONTAINING PROTEIN"/>
    <property type="match status" value="1"/>
</dbReference>
<dbReference type="PANTHER" id="PTHR13778:SF47">
    <property type="entry name" value="LIPOPOLYSACCHARIDE 1,3-GALACTOSYLTRANSFERASE"/>
    <property type="match status" value="1"/>
</dbReference>
<dbReference type="RefSeq" id="WP_160619268.1">
    <property type="nucleotide sequence ID" value="NZ_CP047652.1"/>
</dbReference>
<evidence type="ECO:0000256" key="1">
    <source>
        <dbReference type="ARBA" id="ARBA00022676"/>
    </source>
</evidence>
<accession>A0A6P1NBY7</accession>
<feature type="domain" description="DUF4422" evidence="5">
    <location>
        <begin position="55"/>
        <end position="230"/>
    </location>
</feature>
<dbReference type="Pfam" id="PF01501">
    <property type="entry name" value="Glyco_transf_8"/>
    <property type="match status" value="1"/>
</dbReference>
<gene>
    <name evidence="6" type="ORF">GT348_08120</name>
</gene>
<dbReference type="EMBL" id="CP047652">
    <property type="protein sequence ID" value="QHI96195.1"/>
    <property type="molecule type" value="Genomic_DNA"/>
</dbReference>
<dbReference type="InterPro" id="IPR025536">
    <property type="entry name" value="DUF4422"/>
</dbReference>
<reference evidence="6 7" key="1">
    <citation type="submission" date="2020-01" db="EMBL/GenBank/DDBJ databases">
        <title>Genome sequencing of strain KACC 21507.</title>
        <authorList>
            <person name="Heo J."/>
            <person name="Kim S.-J."/>
            <person name="Kim J.-S."/>
            <person name="Hong S.-B."/>
            <person name="Kwon S.-W."/>
        </authorList>
    </citation>
    <scope>NUCLEOTIDE SEQUENCE [LARGE SCALE GENOMIC DNA]</scope>
    <source>
        <strain evidence="6 7">KACC 21507</strain>
    </source>
</reference>
<dbReference type="GO" id="GO:0016757">
    <property type="term" value="F:glycosyltransferase activity"/>
    <property type="evidence" value="ECO:0007669"/>
    <property type="project" value="UniProtKB-KW"/>
</dbReference>
<evidence type="ECO:0000313" key="7">
    <source>
        <dbReference type="Proteomes" id="UP000463975"/>
    </source>
</evidence>
<name>A0A6P1NBY7_9PROT</name>
<dbReference type="CDD" id="cd04194">
    <property type="entry name" value="GT8_A4GalT_like"/>
    <property type="match status" value="1"/>
</dbReference>
<dbReference type="SUPFAM" id="SSF53448">
    <property type="entry name" value="Nucleotide-diphospho-sugar transferases"/>
    <property type="match status" value="1"/>
</dbReference>
<dbReference type="AlphaFoldDB" id="A0A6P1NBY7"/>
<evidence type="ECO:0000259" key="5">
    <source>
        <dbReference type="Pfam" id="PF14393"/>
    </source>
</evidence>
<dbReference type="GO" id="GO:0046872">
    <property type="term" value="F:metal ion binding"/>
    <property type="evidence" value="ECO:0007669"/>
    <property type="project" value="UniProtKB-KW"/>
</dbReference>
<keyword evidence="2" id="KW-0808">Transferase</keyword>
<evidence type="ECO:0000256" key="4">
    <source>
        <dbReference type="SAM" id="Phobius"/>
    </source>
</evidence>
<dbReference type="Pfam" id="PF14393">
    <property type="entry name" value="DUF4422"/>
    <property type="match status" value="1"/>
</dbReference>
<evidence type="ECO:0000256" key="2">
    <source>
        <dbReference type="ARBA" id="ARBA00022679"/>
    </source>
</evidence>
<organism evidence="6 7">
    <name type="scientific">Aristophania vespae</name>
    <dbReference type="NCBI Taxonomy" id="2697033"/>
    <lineage>
        <taxon>Bacteria</taxon>
        <taxon>Pseudomonadati</taxon>
        <taxon>Pseudomonadota</taxon>
        <taxon>Alphaproteobacteria</taxon>
        <taxon>Acetobacterales</taxon>
        <taxon>Acetobacteraceae</taxon>
        <taxon>Aristophania</taxon>
    </lineage>
</organism>
<keyword evidence="7" id="KW-1185">Reference proteome</keyword>
<proteinExistence type="predicted"/>
<evidence type="ECO:0000313" key="6">
    <source>
        <dbReference type="EMBL" id="QHI96195.1"/>
    </source>
</evidence>
<feature type="transmembrane region" description="Helical" evidence="4">
    <location>
        <begin position="579"/>
        <end position="599"/>
    </location>
</feature>
<dbReference type="InterPro" id="IPR050748">
    <property type="entry name" value="Glycosyltrans_8_dom-fam"/>
</dbReference>
<dbReference type="Gene3D" id="3.90.550.10">
    <property type="entry name" value="Spore Coat Polysaccharide Biosynthesis Protein SpsA, Chain A"/>
    <property type="match status" value="1"/>
</dbReference>
<dbReference type="KEGG" id="bomb:GT348_08120"/>
<evidence type="ECO:0000256" key="3">
    <source>
        <dbReference type="ARBA" id="ARBA00022723"/>
    </source>
</evidence>
<keyword evidence="4" id="KW-1133">Transmembrane helix</keyword>
<sequence>MTANVSVFVTSSKSESFIKSDLFKQIPPEWRQKSALNEDSLLCDLVQSQSFLFELYAVWKNSQQDYIGFSYNNLYLSFTERKSDTDLRIPRINNNICRSYKWRQKDMPSVIQRGDVFIPNLYPLNKVSMSAHEDNVSSFYEKRIGNTDNIANIISIIKEEYTDLYINALNVCYGDLILPGLFFLLEKDIFDDYCTFLFDVLKKIKNKSPNHTAENYDYNFLSLVLSTIYFNSLSADKESKKLVNLPLVCVDPRNLSINAKDIIKTVIKRESDIIKKKKKDIKYGDKINIVMSFDDIYAPHAISVINSILAHTQNCDDIDLYIIHGNALSFEKRKEMQAYYDKKLNLIFKEINNDFADQLPPTGNHLTQSAYYRLFVQEILPRGVDRIIYLDTDLVVCDDIVDLWNIDLQGHVMGGVEDCQGKELRNRLSDQKNENIYVNSGVLILDLVLAEKRYGQLSYYFAEVFYKHQNRIGYHDQDILNIAFEGDIYNIPLRWNIPGLSYFFQPRLPKDIIDHPDYETLPEMQQSAFNDPAIIHFIGRRKPWKQNCLTPVKELYWHYRAKHTDVKISIVQRICRVNYFLLVCNGVACLFLGKQFYVIPLRSYVKSFKKALFFQKK</sequence>
<protein>
    <submittedName>
        <fullName evidence="6">DUF4422 domain-containing protein</fullName>
    </submittedName>
</protein>
<keyword evidence="1" id="KW-0328">Glycosyltransferase</keyword>
<dbReference type="Proteomes" id="UP000463975">
    <property type="component" value="Chromosome"/>
</dbReference>
<dbReference type="InterPro" id="IPR029044">
    <property type="entry name" value="Nucleotide-diphossugar_trans"/>
</dbReference>
<keyword evidence="4" id="KW-0812">Transmembrane</keyword>